<proteinExistence type="predicted"/>
<feature type="transmembrane region" description="Helical" evidence="1">
    <location>
        <begin position="12"/>
        <end position="28"/>
    </location>
</feature>
<name>A0AAU6W161_9CAUD</name>
<gene>
    <name evidence="2" type="ORF">Nican01_00070</name>
</gene>
<sequence length="47" mass="5575">MFNWHSHTLDLLNLGVILLTAVLVIKDIRKLNRRYHRKVFSYVVPSP</sequence>
<dbReference type="EMBL" id="PP179318">
    <property type="protein sequence ID" value="XAI70083.1"/>
    <property type="molecule type" value="Genomic_DNA"/>
</dbReference>
<reference evidence="2" key="1">
    <citation type="journal article" date="2024" name="J. Gen. Virol.">
        <title>Novel phages of Pseudomonas syringae unveil numerous potential auxiliary metabolic genes.</title>
        <authorList>
            <person name="Feltin C."/>
            <person name="Garneau J.R."/>
            <person name="Morris C.E."/>
            <person name="Berard A."/>
            <person name="Torres-Barcelo C."/>
        </authorList>
    </citation>
    <scope>NUCLEOTIDE SEQUENCE</scope>
</reference>
<keyword evidence="1" id="KW-0472">Membrane</keyword>
<evidence type="ECO:0008006" key="3">
    <source>
        <dbReference type="Google" id="ProtNLM"/>
    </source>
</evidence>
<keyword evidence="1" id="KW-0812">Transmembrane</keyword>
<accession>A0AAU6W161</accession>
<protein>
    <recommendedName>
        <fullName evidence="3">Holin</fullName>
    </recommendedName>
</protein>
<organism evidence="2">
    <name type="scientific">Pseudomonas phage Nican01</name>
    <dbReference type="NCBI Taxonomy" id="3138540"/>
    <lineage>
        <taxon>Viruses</taxon>
        <taxon>Duplodnaviria</taxon>
        <taxon>Heunggongvirae</taxon>
        <taxon>Uroviricota</taxon>
        <taxon>Caudoviricetes</taxon>
        <taxon>Nickievirus</taxon>
    </lineage>
</organism>
<evidence type="ECO:0000313" key="2">
    <source>
        <dbReference type="EMBL" id="XAI70083.1"/>
    </source>
</evidence>
<evidence type="ECO:0000256" key="1">
    <source>
        <dbReference type="SAM" id="Phobius"/>
    </source>
</evidence>
<keyword evidence="1" id="KW-1133">Transmembrane helix</keyword>